<dbReference type="PANTHER" id="PTHR30237">
    <property type="entry name" value="MURAMOYLTETRAPEPTIDE CARBOXYPEPTIDASE"/>
    <property type="match status" value="1"/>
</dbReference>
<dbReference type="SUPFAM" id="SSF141986">
    <property type="entry name" value="LD-carboxypeptidase A C-terminal domain-like"/>
    <property type="match status" value="1"/>
</dbReference>
<organism evidence="2">
    <name type="scientific">marine sediment metagenome</name>
    <dbReference type="NCBI Taxonomy" id="412755"/>
    <lineage>
        <taxon>unclassified sequences</taxon>
        <taxon>metagenomes</taxon>
        <taxon>ecological metagenomes</taxon>
    </lineage>
</organism>
<sequence>KRILFSDHFPYNYTPYAKRTNGYKEWSNKDTLGECTEFFNNENGWTFLQGKGIAQGRLWGGCIGVLECIKSTDYWPDKTFWKDKVLLLETSEEKPLPDQVGYMLRNYGIQEILGKVKGVVFGRAKDYSLKEKEELNKIILSVIRDEFKVSDIPVIVDMDFGHTDPKLILPLG</sequence>
<feature type="non-terminal residue" evidence="2">
    <location>
        <position position="172"/>
    </location>
</feature>
<dbReference type="Gene3D" id="3.50.30.60">
    <property type="entry name" value="LD-carboxypeptidase A C-terminal domain-like"/>
    <property type="match status" value="1"/>
</dbReference>
<dbReference type="InterPro" id="IPR040921">
    <property type="entry name" value="Peptidase_S66C"/>
</dbReference>
<dbReference type="PANTHER" id="PTHR30237:SF4">
    <property type="entry name" value="LD-CARBOXYPEPTIDASE C-TERMINAL DOMAIN-CONTAINING PROTEIN"/>
    <property type="match status" value="1"/>
</dbReference>
<feature type="non-terminal residue" evidence="2">
    <location>
        <position position="1"/>
    </location>
</feature>
<dbReference type="Pfam" id="PF17676">
    <property type="entry name" value="Peptidase_S66C"/>
    <property type="match status" value="1"/>
</dbReference>
<feature type="domain" description="LD-carboxypeptidase C-terminal" evidence="1">
    <location>
        <begin position="55"/>
        <end position="172"/>
    </location>
</feature>
<comment type="caution">
    <text evidence="2">The sequence shown here is derived from an EMBL/GenBank/DDBJ whole genome shotgun (WGS) entry which is preliminary data.</text>
</comment>
<name>X1DZK5_9ZZZZ</name>
<gene>
    <name evidence="2" type="ORF">S01H4_61375</name>
</gene>
<protein>
    <recommendedName>
        <fullName evidence="1">LD-carboxypeptidase C-terminal domain-containing protein</fullName>
    </recommendedName>
</protein>
<evidence type="ECO:0000313" key="2">
    <source>
        <dbReference type="EMBL" id="GAH10354.1"/>
    </source>
</evidence>
<accession>X1DZK5</accession>
<dbReference type="InterPro" id="IPR003507">
    <property type="entry name" value="S66_fam"/>
</dbReference>
<reference evidence="2" key="1">
    <citation type="journal article" date="2014" name="Front. Microbiol.">
        <title>High frequency of phylogenetically diverse reductive dehalogenase-homologous genes in deep subseafloor sedimentary metagenomes.</title>
        <authorList>
            <person name="Kawai M."/>
            <person name="Futagami T."/>
            <person name="Toyoda A."/>
            <person name="Takaki Y."/>
            <person name="Nishi S."/>
            <person name="Hori S."/>
            <person name="Arai W."/>
            <person name="Tsubouchi T."/>
            <person name="Morono Y."/>
            <person name="Uchiyama I."/>
            <person name="Ito T."/>
            <person name="Fujiyama A."/>
            <person name="Inagaki F."/>
            <person name="Takami H."/>
        </authorList>
    </citation>
    <scope>NUCLEOTIDE SEQUENCE</scope>
    <source>
        <strain evidence="2">Expedition CK06-06</strain>
    </source>
</reference>
<evidence type="ECO:0000259" key="1">
    <source>
        <dbReference type="Pfam" id="PF17676"/>
    </source>
</evidence>
<dbReference type="AlphaFoldDB" id="X1DZK5"/>
<dbReference type="EMBL" id="BART01036377">
    <property type="protein sequence ID" value="GAH10354.1"/>
    <property type="molecule type" value="Genomic_DNA"/>
</dbReference>
<dbReference type="InterPro" id="IPR027461">
    <property type="entry name" value="Carboxypeptidase_A_C_sf"/>
</dbReference>
<proteinExistence type="predicted"/>